<dbReference type="RefSeq" id="XP_027617094.1">
    <property type="nucleotide sequence ID" value="XM_027761293.1"/>
</dbReference>
<dbReference type="Pfam" id="PF06221">
    <property type="entry name" value="zf-C2HC5"/>
    <property type="match status" value="1"/>
</dbReference>
<protein>
    <recommendedName>
        <fullName evidence="2">TRIP4/RQT4 C2HC5-type zinc finger domain-containing protein</fullName>
    </recommendedName>
</protein>
<comment type="caution">
    <text evidence="3">The sequence shown here is derived from an EMBL/GenBank/DDBJ whole genome shotgun (WGS) entry which is preliminary data.</text>
</comment>
<dbReference type="AlphaFoldDB" id="A0A401GVC1"/>
<accession>A0A401GVC1</accession>
<proteinExistence type="predicted"/>
<gene>
    <name evidence="3" type="ORF">SCP_0900590</name>
</gene>
<dbReference type="EMBL" id="BFAD01000009">
    <property type="protein sequence ID" value="GBE86181.1"/>
    <property type="molecule type" value="Genomic_DNA"/>
</dbReference>
<evidence type="ECO:0000313" key="3">
    <source>
        <dbReference type="EMBL" id="GBE86181.1"/>
    </source>
</evidence>
<sequence length="262" mass="28153">MNQIVSRKKGSSVPSDRIPPPVRSQAKNKGSGKQAEPLKSKEVRRLEGLRDALVGATLREPDPKGGCFCQAQMHVLSPYTPICQNCGLVLCELHLPLYACPHCKSPLLTPAARDGLVTMLETQITDTLAKEQDERERLLQEARVAAGAFPALTAAAAPPTDTLSSHPTNQTHKILSLNSKTKKVTVSSFTSPAKSRSASRDCAAKEADKEQARRVPPPPPEVEFVKAAPDPLRPWANLRGTSVTYVPAPKVMAILGPKSSSS</sequence>
<reference evidence="3 4" key="1">
    <citation type="journal article" date="2018" name="Sci. Rep.">
        <title>Genome sequence of the cauliflower mushroom Sparassis crispa (Hanabiratake) and its association with beneficial usage.</title>
        <authorList>
            <person name="Kiyama R."/>
            <person name="Furutani Y."/>
            <person name="Kawaguchi K."/>
            <person name="Nakanishi T."/>
        </authorList>
    </citation>
    <scope>NUCLEOTIDE SEQUENCE [LARGE SCALE GENOMIC DNA]</scope>
</reference>
<name>A0A401GVC1_9APHY</name>
<dbReference type="GO" id="GO:0072344">
    <property type="term" value="P:rescue of stalled ribosome"/>
    <property type="evidence" value="ECO:0007669"/>
    <property type="project" value="InterPro"/>
</dbReference>
<dbReference type="OrthoDB" id="338816at2759"/>
<dbReference type="InParanoid" id="A0A401GVC1"/>
<evidence type="ECO:0000313" key="4">
    <source>
        <dbReference type="Proteomes" id="UP000287166"/>
    </source>
</evidence>
<dbReference type="GO" id="GO:0005634">
    <property type="term" value="C:nucleus"/>
    <property type="evidence" value="ECO:0007669"/>
    <property type="project" value="InterPro"/>
</dbReference>
<feature type="region of interest" description="Disordered" evidence="1">
    <location>
        <begin position="185"/>
        <end position="222"/>
    </location>
</feature>
<dbReference type="InterPro" id="IPR009349">
    <property type="entry name" value="TRIP4/RQT4_C2HC5_Znf"/>
</dbReference>
<dbReference type="GO" id="GO:0180022">
    <property type="term" value="C:RQC-trigger complex"/>
    <property type="evidence" value="ECO:0007669"/>
    <property type="project" value="InterPro"/>
</dbReference>
<feature type="compositionally biased region" description="Polar residues" evidence="1">
    <location>
        <begin position="185"/>
        <end position="196"/>
    </location>
</feature>
<dbReference type="Proteomes" id="UP000287166">
    <property type="component" value="Unassembled WGS sequence"/>
</dbReference>
<dbReference type="STRING" id="139825.A0A401GVC1"/>
<dbReference type="GeneID" id="38783098"/>
<evidence type="ECO:0000259" key="2">
    <source>
        <dbReference type="Pfam" id="PF06221"/>
    </source>
</evidence>
<feature type="compositionally biased region" description="Basic and acidic residues" evidence="1">
    <location>
        <begin position="198"/>
        <end position="213"/>
    </location>
</feature>
<feature type="region of interest" description="Disordered" evidence="1">
    <location>
        <begin position="1"/>
        <end position="41"/>
    </location>
</feature>
<feature type="compositionally biased region" description="Basic residues" evidence="1">
    <location>
        <begin position="1"/>
        <end position="10"/>
    </location>
</feature>
<organism evidence="3 4">
    <name type="scientific">Sparassis crispa</name>
    <dbReference type="NCBI Taxonomy" id="139825"/>
    <lineage>
        <taxon>Eukaryota</taxon>
        <taxon>Fungi</taxon>
        <taxon>Dikarya</taxon>
        <taxon>Basidiomycota</taxon>
        <taxon>Agaricomycotina</taxon>
        <taxon>Agaricomycetes</taxon>
        <taxon>Polyporales</taxon>
        <taxon>Sparassidaceae</taxon>
        <taxon>Sparassis</taxon>
    </lineage>
</organism>
<evidence type="ECO:0000256" key="1">
    <source>
        <dbReference type="SAM" id="MobiDB-lite"/>
    </source>
</evidence>
<keyword evidence="4" id="KW-1185">Reference proteome</keyword>
<dbReference type="GO" id="GO:0008270">
    <property type="term" value="F:zinc ion binding"/>
    <property type="evidence" value="ECO:0007669"/>
    <property type="project" value="InterPro"/>
</dbReference>
<feature type="domain" description="TRIP4/RQT4 C2HC5-type zinc finger" evidence="2">
    <location>
        <begin position="66"/>
        <end position="116"/>
    </location>
</feature>